<sequence length="71" mass="8015">MMQPMTNKELEYVIDSMSNEDLLMKTSAAAAAASTHPEVKRCCEQMTKLHQTNYNTLMQALQQHQSVAPMN</sequence>
<name>A0ABW1UZN4_9BACL</name>
<evidence type="ECO:0000313" key="2">
    <source>
        <dbReference type="Proteomes" id="UP001596233"/>
    </source>
</evidence>
<protein>
    <recommendedName>
        <fullName evidence="3">Spore coat protein</fullName>
    </recommendedName>
</protein>
<organism evidence="1 2">
    <name type="scientific">Paenibacillus septentrionalis</name>
    <dbReference type="NCBI Taxonomy" id="429342"/>
    <lineage>
        <taxon>Bacteria</taxon>
        <taxon>Bacillati</taxon>
        <taxon>Bacillota</taxon>
        <taxon>Bacilli</taxon>
        <taxon>Bacillales</taxon>
        <taxon>Paenibacillaceae</taxon>
        <taxon>Paenibacillus</taxon>
    </lineage>
</organism>
<proteinExistence type="predicted"/>
<gene>
    <name evidence="1" type="ORF">ACFP56_03545</name>
</gene>
<keyword evidence="2" id="KW-1185">Reference proteome</keyword>
<dbReference type="Proteomes" id="UP001596233">
    <property type="component" value="Unassembled WGS sequence"/>
</dbReference>
<accession>A0ABW1UZN4</accession>
<reference evidence="2" key="1">
    <citation type="journal article" date="2019" name="Int. J. Syst. Evol. Microbiol.">
        <title>The Global Catalogue of Microorganisms (GCM) 10K type strain sequencing project: providing services to taxonomists for standard genome sequencing and annotation.</title>
        <authorList>
            <consortium name="The Broad Institute Genomics Platform"/>
            <consortium name="The Broad Institute Genome Sequencing Center for Infectious Disease"/>
            <person name="Wu L."/>
            <person name="Ma J."/>
        </authorList>
    </citation>
    <scope>NUCLEOTIDE SEQUENCE [LARGE SCALE GENOMIC DNA]</scope>
    <source>
        <strain evidence="2">PCU 280</strain>
    </source>
</reference>
<comment type="caution">
    <text evidence="1">The sequence shown here is derived from an EMBL/GenBank/DDBJ whole genome shotgun (WGS) entry which is preliminary data.</text>
</comment>
<dbReference type="EMBL" id="JBHSTE010000001">
    <property type="protein sequence ID" value="MFC6331684.1"/>
    <property type="molecule type" value="Genomic_DNA"/>
</dbReference>
<evidence type="ECO:0008006" key="3">
    <source>
        <dbReference type="Google" id="ProtNLM"/>
    </source>
</evidence>
<evidence type="ECO:0000313" key="1">
    <source>
        <dbReference type="EMBL" id="MFC6331684.1"/>
    </source>
</evidence>
<dbReference type="RefSeq" id="WP_379231175.1">
    <property type="nucleotide sequence ID" value="NZ_JBHSTE010000001.1"/>
</dbReference>